<name>A0A5B7GYZ7_PORTR</name>
<evidence type="ECO:0000313" key="2">
    <source>
        <dbReference type="Proteomes" id="UP000324222"/>
    </source>
</evidence>
<organism evidence="1 2">
    <name type="scientific">Portunus trituberculatus</name>
    <name type="common">Swimming crab</name>
    <name type="synonym">Neptunus trituberculatus</name>
    <dbReference type="NCBI Taxonomy" id="210409"/>
    <lineage>
        <taxon>Eukaryota</taxon>
        <taxon>Metazoa</taxon>
        <taxon>Ecdysozoa</taxon>
        <taxon>Arthropoda</taxon>
        <taxon>Crustacea</taxon>
        <taxon>Multicrustacea</taxon>
        <taxon>Malacostraca</taxon>
        <taxon>Eumalacostraca</taxon>
        <taxon>Eucarida</taxon>
        <taxon>Decapoda</taxon>
        <taxon>Pleocyemata</taxon>
        <taxon>Brachyura</taxon>
        <taxon>Eubrachyura</taxon>
        <taxon>Portunoidea</taxon>
        <taxon>Portunidae</taxon>
        <taxon>Portuninae</taxon>
        <taxon>Portunus</taxon>
    </lineage>
</organism>
<evidence type="ECO:0000313" key="1">
    <source>
        <dbReference type="EMBL" id="MPC62819.1"/>
    </source>
</evidence>
<comment type="caution">
    <text evidence="1">The sequence shown here is derived from an EMBL/GenBank/DDBJ whole genome shotgun (WGS) entry which is preliminary data.</text>
</comment>
<dbReference type="AlphaFoldDB" id="A0A5B7GYZ7"/>
<dbReference type="Proteomes" id="UP000324222">
    <property type="component" value="Unassembled WGS sequence"/>
</dbReference>
<sequence length="127" mass="14121">MNAPRERNKNAEPRESTDAFPLTDVLPSVNMLKSDQVNTRTASTGRLWVFCGGSGRLFRRIRHRGAIIHYVSLALFCRFDATHCLSPLVSRPHPEALQTPSRSSDVGRRVLLYCSLSAVSSPPVLCK</sequence>
<dbReference type="EMBL" id="VSRR010020088">
    <property type="protein sequence ID" value="MPC62819.1"/>
    <property type="molecule type" value="Genomic_DNA"/>
</dbReference>
<protein>
    <submittedName>
        <fullName evidence="1">Uncharacterized protein</fullName>
    </submittedName>
</protein>
<proteinExistence type="predicted"/>
<accession>A0A5B7GYZ7</accession>
<keyword evidence="2" id="KW-1185">Reference proteome</keyword>
<gene>
    <name evidence="1" type="ORF">E2C01_056909</name>
</gene>
<reference evidence="1 2" key="1">
    <citation type="submission" date="2019-05" db="EMBL/GenBank/DDBJ databases">
        <title>Another draft genome of Portunus trituberculatus and its Hox gene families provides insights of decapod evolution.</title>
        <authorList>
            <person name="Jeong J.-H."/>
            <person name="Song I."/>
            <person name="Kim S."/>
            <person name="Choi T."/>
            <person name="Kim D."/>
            <person name="Ryu S."/>
            <person name="Kim W."/>
        </authorList>
    </citation>
    <scope>NUCLEOTIDE SEQUENCE [LARGE SCALE GENOMIC DNA]</scope>
    <source>
        <tissue evidence="1">Muscle</tissue>
    </source>
</reference>